<evidence type="ECO:0000313" key="2">
    <source>
        <dbReference type="Proteomes" id="UP000197019"/>
    </source>
</evidence>
<accession>A0A1Z4C4C8</accession>
<dbReference type="AlphaFoldDB" id="A0A1Z4C4C8"/>
<name>A0A1Z4C4C8_9GAMM</name>
<evidence type="ECO:0000313" key="1">
    <source>
        <dbReference type="EMBL" id="ASF48360.1"/>
    </source>
</evidence>
<dbReference type="KEGG" id="mpsy:CEK71_21115"/>
<gene>
    <name evidence="1" type="ORF">CEK71_21115</name>
</gene>
<proteinExistence type="predicted"/>
<sequence>MISVVKTEKPMIQNRTSFTEITLMAVIEEHRKKLLESLTQNDLSESEKALEICIRLADWELKESKNKQKSLIEGMEQKFFSLKEAHQYFFIGKLYNIAFAEKDEKWDINVCSMVTELWDKATDKDKFMFQVIKEGMWLVWQRQERDHPIISKQKKAIALAWLRCSIWQTDKSPDLCLEDWDCAMDLLSNCSGNEVKTLFKDGKRLWPLAFLFEKRQLKDLHRLFDLQALLTWQEYIHKCDDHELTNYNSLALENSLHFDAYKAMSSIIKKELQLVPETIWNQIKDIKITGQLIVDHRLDEIIAGLDNAFEKAFIVLKQPNLESKSDPRLIEKIKGWIDKYSTDADKQSNIESLREIFDIPIKKPSIRSNDNEDKRIGTAPPEEAFKRTEPENTFQRLLDITGLSEDVDAREVLRCIFEGRDISSIIFNNYLKACGAFCHVARALVLSESETKELVKPNIGNLFFEQMRECPDVLEYNNNEVKSSLPAFELWFSLSGSSKGLGEAAIEFIKLAIIHKPYLVEQDGWWVALINSLPEYRADDSLDRTLCQIKTYIDQLNKSVYQKTLDKALKKTLNNSQGYI</sequence>
<dbReference type="Proteomes" id="UP000197019">
    <property type="component" value="Chromosome"/>
</dbReference>
<reference evidence="1 2" key="1">
    <citation type="submission" date="2017-06" db="EMBL/GenBank/DDBJ databases">
        <title>Genome Sequencing of the methanotroph Methylovulum psychrotolerants str. HV10-M2 isolated from a high-altitude environment.</title>
        <authorList>
            <person name="Mateos-Rivera A."/>
        </authorList>
    </citation>
    <scope>NUCLEOTIDE SEQUENCE [LARGE SCALE GENOMIC DNA]</scope>
    <source>
        <strain evidence="1 2">HV10_M2</strain>
    </source>
</reference>
<organism evidence="1 2">
    <name type="scientific">Methylovulum psychrotolerans</name>
    <dbReference type="NCBI Taxonomy" id="1704499"/>
    <lineage>
        <taxon>Bacteria</taxon>
        <taxon>Pseudomonadati</taxon>
        <taxon>Pseudomonadota</taxon>
        <taxon>Gammaproteobacteria</taxon>
        <taxon>Methylococcales</taxon>
        <taxon>Methylococcaceae</taxon>
        <taxon>Methylovulum</taxon>
    </lineage>
</organism>
<keyword evidence="2" id="KW-1185">Reference proteome</keyword>
<protein>
    <submittedName>
        <fullName evidence="1">Uncharacterized protein</fullName>
    </submittedName>
</protein>
<dbReference type="EMBL" id="CP022129">
    <property type="protein sequence ID" value="ASF48360.1"/>
    <property type="molecule type" value="Genomic_DNA"/>
</dbReference>